<keyword evidence="1" id="KW-0472">Membrane</keyword>
<evidence type="ECO:0000313" key="3">
    <source>
        <dbReference type="Proteomes" id="UP000198866"/>
    </source>
</evidence>
<protein>
    <submittedName>
        <fullName evidence="2">CoA-binding domain-containing protein</fullName>
    </submittedName>
</protein>
<keyword evidence="1" id="KW-1133">Transmembrane helix</keyword>
<dbReference type="Pfam" id="PF13727">
    <property type="entry name" value="CoA_binding_3"/>
    <property type="match status" value="1"/>
</dbReference>
<feature type="transmembrane region" description="Helical" evidence="1">
    <location>
        <begin position="17"/>
        <end position="37"/>
    </location>
</feature>
<accession>A0A1H7EJ45</accession>
<proteinExistence type="predicted"/>
<evidence type="ECO:0000256" key="1">
    <source>
        <dbReference type="SAM" id="Phobius"/>
    </source>
</evidence>
<evidence type="ECO:0000313" key="2">
    <source>
        <dbReference type="EMBL" id="SEK12052.1"/>
    </source>
</evidence>
<sequence length="146" mass="15757">MSHVAVFGGSSLADADLFLALLGFTLPFITFRATHVYRPYRGDSASVNAARAIAAWLTAQALLALLSRVADVNPLRNQWLLCWTGLAAVELVLERCALYAFPPTLRLCGLGAVRIAIVAPNAGTRDILTRIAPQTHDAFVPVLRQC</sequence>
<keyword evidence="3" id="KW-1185">Reference proteome</keyword>
<name>A0A1H7EJ45_9BURK</name>
<reference evidence="3" key="1">
    <citation type="submission" date="2016-10" db="EMBL/GenBank/DDBJ databases">
        <authorList>
            <person name="Varghese N."/>
            <person name="Submissions S."/>
        </authorList>
    </citation>
    <scope>NUCLEOTIDE SEQUENCE [LARGE SCALE GENOMIC DNA]</scope>
    <source>
        <strain evidence="3">LMG 26031</strain>
    </source>
</reference>
<dbReference type="AlphaFoldDB" id="A0A1H7EJ45"/>
<gene>
    <name evidence="2" type="ORF">SAMN05192539_105530</name>
</gene>
<dbReference type="Proteomes" id="UP000198866">
    <property type="component" value="Unassembled WGS sequence"/>
</dbReference>
<keyword evidence="1" id="KW-0812">Transmembrane</keyword>
<dbReference type="EMBL" id="FNYE01000055">
    <property type="protein sequence ID" value="SEK12052.1"/>
    <property type="molecule type" value="Genomic_DNA"/>
</dbReference>
<organism evidence="2 3">
    <name type="scientific">Paraburkholderia diazotrophica</name>
    <dbReference type="NCBI Taxonomy" id="667676"/>
    <lineage>
        <taxon>Bacteria</taxon>
        <taxon>Pseudomonadati</taxon>
        <taxon>Pseudomonadota</taxon>
        <taxon>Betaproteobacteria</taxon>
        <taxon>Burkholderiales</taxon>
        <taxon>Burkholderiaceae</taxon>
        <taxon>Paraburkholderia</taxon>
    </lineage>
</organism>
<dbReference type="STRING" id="667676.SAMN05192539_105530"/>